<dbReference type="InterPro" id="IPR004381">
    <property type="entry name" value="Glycerate_kinase"/>
</dbReference>
<evidence type="ECO:0000256" key="3">
    <source>
        <dbReference type="ARBA" id="ARBA00022777"/>
    </source>
</evidence>
<dbReference type="EMBL" id="CP043641">
    <property type="protein sequence ID" value="QNE35609.1"/>
    <property type="molecule type" value="Genomic_DNA"/>
</dbReference>
<sequence>MPSRIVVAPDSFKGSLTAAQAARAIAEGIRAEGGSHVVVERPIADGGEGTIDALVASGAQPHELVVPGALGADARARWASLAGTAYIEAAQGAGAHHVPDPGPRGCVRATSRGVGALISAALDAGYRDLVLTTGGTAVSDGGAGLLGALGLTAQPDGSLFSGGGALTDVRGVDVGALDPRLRDVRLRVALDVGNPLLGENGSAAVFAPQKGAGEREVALLEAGLAHWAGLFDGGRDAALLPGAGASGGIGFAALAVLGAQPVGGADVVLELMDFAADVRAADLVVVGEGSLDRQSLAGKAPVVAAGHAMSRGVPAVAIAGRVALDADELASRGIRASWSLAALSGSVDAAQAEPVRWLVEAGRRLAEWLPSLQRP</sequence>
<evidence type="ECO:0000313" key="6">
    <source>
        <dbReference type="Proteomes" id="UP000515511"/>
    </source>
</evidence>
<dbReference type="KEGG" id="lse:F1C12_11040"/>
<dbReference type="SUPFAM" id="SSF110738">
    <property type="entry name" value="Glycerate kinase I"/>
    <property type="match status" value="1"/>
</dbReference>
<dbReference type="NCBIfam" id="TIGR00045">
    <property type="entry name" value="glycerate kinase"/>
    <property type="match status" value="1"/>
</dbReference>
<gene>
    <name evidence="5" type="ORF">F1C12_11040</name>
</gene>
<proteinExistence type="inferred from homology"/>
<dbReference type="Gene3D" id="3.90.1510.10">
    <property type="entry name" value="Glycerate kinase, domain 2"/>
    <property type="match status" value="1"/>
</dbReference>
<dbReference type="InterPro" id="IPR036129">
    <property type="entry name" value="Glycerate_kinase_sf"/>
</dbReference>
<keyword evidence="3 4" id="KW-0418">Kinase</keyword>
<evidence type="ECO:0000256" key="1">
    <source>
        <dbReference type="ARBA" id="ARBA00006284"/>
    </source>
</evidence>
<dbReference type="AlphaFoldDB" id="A0A7G6YAU4"/>
<accession>A0A7G6YAU4</accession>
<keyword evidence="2 4" id="KW-0808">Transferase</keyword>
<dbReference type="InterPro" id="IPR018197">
    <property type="entry name" value="Glycerate_kinase_RE-like"/>
</dbReference>
<dbReference type="Gene3D" id="3.40.50.10350">
    <property type="entry name" value="Glycerate kinase, domain 1"/>
    <property type="match status" value="1"/>
</dbReference>
<evidence type="ECO:0000256" key="4">
    <source>
        <dbReference type="PIRNR" id="PIRNR006078"/>
    </source>
</evidence>
<dbReference type="Proteomes" id="UP000515511">
    <property type="component" value="Chromosome"/>
</dbReference>
<dbReference type="RefSeq" id="WP_185275079.1">
    <property type="nucleotide sequence ID" value="NZ_CP043641.1"/>
</dbReference>
<evidence type="ECO:0000256" key="2">
    <source>
        <dbReference type="ARBA" id="ARBA00022679"/>
    </source>
</evidence>
<dbReference type="InterPro" id="IPR018193">
    <property type="entry name" value="Glyc_kinase_flavodox-like_fold"/>
</dbReference>
<comment type="similarity">
    <text evidence="1 4">Belongs to the glycerate kinase type-1 family.</text>
</comment>
<name>A0A7G6YAU4_9MICO</name>
<dbReference type="PANTHER" id="PTHR21599:SF0">
    <property type="entry name" value="GLYCERATE KINASE"/>
    <property type="match status" value="1"/>
</dbReference>
<organism evidence="5 6">
    <name type="scientific">Leifsonia shinshuensis</name>
    <dbReference type="NCBI Taxonomy" id="150026"/>
    <lineage>
        <taxon>Bacteria</taxon>
        <taxon>Bacillati</taxon>
        <taxon>Actinomycetota</taxon>
        <taxon>Actinomycetes</taxon>
        <taxon>Micrococcales</taxon>
        <taxon>Microbacteriaceae</taxon>
        <taxon>Leifsonia</taxon>
    </lineage>
</organism>
<dbReference type="Pfam" id="PF02595">
    <property type="entry name" value="Gly_kinase"/>
    <property type="match status" value="1"/>
</dbReference>
<dbReference type="GO" id="GO:0008887">
    <property type="term" value="F:glycerate kinase activity"/>
    <property type="evidence" value="ECO:0007669"/>
    <property type="project" value="UniProtKB-UniRule"/>
</dbReference>
<protein>
    <submittedName>
        <fullName evidence="5">Glycerate kinase</fullName>
    </submittedName>
</protein>
<dbReference type="PIRSF" id="PIRSF006078">
    <property type="entry name" value="GlxK"/>
    <property type="match status" value="1"/>
</dbReference>
<reference evidence="6" key="1">
    <citation type="submission" date="2019-09" db="EMBL/GenBank/DDBJ databases">
        <title>Antimicrobial potential of Antarctic Bacteria.</title>
        <authorList>
            <person name="Benaud N."/>
            <person name="Edwards R.J."/>
            <person name="Ferrari B.C."/>
        </authorList>
    </citation>
    <scope>NUCLEOTIDE SEQUENCE [LARGE SCALE GENOMIC DNA]</scope>
    <source>
        <strain evidence="6">INR9</strain>
    </source>
</reference>
<evidence type="ECO:0000313" key="5">
    <source>
        <dbReference type="EMBL" id="QNE35609.1"/>
    </source>
</evidence>
<dbReference type="PANTHER" id="PTHR21599">
    <property type="entry name" value="GLYCERATE KINASE"/>
    <property type="match status" value="1"/>
</dbReference>
<dbReference type="GO" id="GO:0031388">
    <property type="term" value="P:organic acid phosphorylation"/>
    <property type="evidence" value="ECO:0007669"/>
    <property type="project" value="UniProtKB-UniRule"/>
</dbReference>